<dbReference type="NCBIfam" id="NF005932">
    <property type="entry name" value="PRK07956.1"/>
    <property type="match status" value="1"/>
</dbReference>
<dbReference type="InterPro" id="IPR033136">
    <property type="entry name" value="DNA_ligase_CS"/>
</dbReference>
<feature type="binding site" evidence="14">
    <location>
        <position position="312"/>
    </location>
    <ligand>
        <name>NAD(+)</name>
        <dbReference type="ChEBI" id="CHEBI:57540"/>
    </ligand>
</feature>
<dbReference type="InterPro" id="IPR013840">
    <property type="entry name" value="DNAligase_N"/>
</dbReference>
<dbReference type="InterPro" id="IPR001357">
    <property type="entry name" value="BRCT_dom"/>
</dbReference>
<feature type="binding site" evidence="14">
    <location>
        <position position="406"/>
    </location>
    <ligand>
        <name>Zn(2+)</name>
        <dbReference type="ChEBI" id="CHEBI:29105"/>
    </ligand>
</feature>
<dbReference type="Pfam" id="PF14520">
    <property type="entry name" value="HHH_5"/>
    <property type="match status" value="1"/>
</dbReference>
<dbReference type="InterPro" id="IPR012340">
    <property type="entry name" value="NA-bd_OB-fold"/>
</dbReference>
<dbReference type="FunFam" id="3.30.470.30:FF:000001">
    <property type="entry name" value="DNA ligase"/>
    <property type="match status" value="1"/>
</dbReference>
<feature type="binding site" evidence="14">
    <location>
        <position position="115"/>
    </location>
    <ligand>
        <name>NAD(+)</name>
        <dbReference type="ChEBI" id="CHEBI:57540"/>
    </ligand>
</feature>
<feature type="binding site" evidence="14">
    <location>
        <begin position="35"/>
        <end position="39"/>
    </location>
    <ligand>
        <name>NAD(+)</name>
        <dbReference type="ChEBI" id="CHEBI:57540"/>
    </ligand>
</feature>
<keyword evidence="14" id="KW-0464">Manganese</keyword>
<dbReference type="CDD" id="cd17748">
    <property type="entry name" value="BRCT_DNA_ligase_like"/>
    <property type="match status" value="1"/>
</dbReference>
<dbReference type="GO" id="GO:0005829">
    <property type="term" value="C:cytosol"/>
    <property type="evidence" value="ECO:0007669"/>
    <property type="project" value="TreeGrafter"/>
</dbReference>
<dbReference type="HOGENOM" id="CLU_007764_2_1_0"/>
<dbReference type="GO" id="GO:0006260">
    <property type="term" value="P:DNA replication"/>
    <property type="evidence" value="ECO:0007669"/>
    <property type="project" value="UniProtKB-KW"/>
</dbReference>
<proteinExistence type="inferred from homology"/>
<dbReference type="Gene3D" id="3.40.50.10190">
    <property type="entry name" value="BRCT domain"/>
    <property type="match status" value="1"/>
</dbReference>
<reference evidence="17 18" key="1">
    <citation type="submission" date="2009-06" db="EMBL/GenBank/DDBJ databases">
        <title>Complete sequence of Thermotogales bacterium TBF 19.5.1.</title>
        <authorList>
            <consortium name="US DOE Joint Genome Institute"/>
            <person name="Lucas S."/>
            <person name="Copeland A."/>
            <person name="Lapidus A."/>
            <person name="Glavina del Rio T."/>
            <person name="Tice H."/>
            <person name="Bruce D."/>
            <person name="Goodwin L."/>
            <person name="Pitluck S."/>
            <person name="Chertkov O."/>
            <person name="Brettin T."/>
            <person name="Detter J.C."/>
            <person name="Han C."/>
            <person name="Schmutz J."/>
            <person name="Larimer F."/>
            <person name="Land M."/>
            <person name="Hauser L."/>
            <person name="Kyrpides N."/>
            <person name="Ovchinnikova G."/>
            <person name="Noll K."/>
        </authorList>
    </citation>
    <scope>NUCLEOTIDE SEQUENCE [LARGE SCALE GENOMIC DNA]</scope>
    <source>
        <strain evidence="18">ATCC BAA-1733 / DSM 21960 / TBF 19.5.1</strain>
    </source>
</reference>
<dbReference type="GO" id="GO:0046872">
    <property type="term" value="F:metal ion binding"/>
    <property type="evidence" value="ECO:0007669"/>
    <property type="project" value="UniProtKB-KW"/>
</dbReference>
<dbReference type="SMART" id="SM00278">
    <property type="entry name" value="HhH1"/>
    <property type="match status" value="4"/>
</dbReference>
<dbReference type="FunFam" id="1.10.150.20:FF:000006">
    <property type="entry name" value="DNA ligase"/>
    <property type="match status" value="1"/>
</dbReference>
<dbReference type="PANTHER" id="PTHR23389:SF9">
    <property type="entry name" value="DNA LIGASE"/>
    <property type="match status" value="1"/>
</dbReference>
<dbReference type="Pfam" id="PF22745">
    <property type="entry name" value="Nlig-Ia"/>
    <property type="match status" value="1"/>
</dbReference>
<dbReference type="InterPro" id="IPR001679">
    <property type="entry name" value="DNA_ligase"/>
</dbReference>
<reference evidence="17 18" key="2">
    <citation type="journal article" date="2011" name="J. Bacteriol.">
        <title>Genome Sequence of Kosmotoga olearia Strain TBF 19.5.1, a Thermophilic Bacterium with a Wide Growth Temperature Range, Isolated from the Troll B Oil Platform in the North Sea.</title>
        <authorList>
            <person name="Swithers K.S."/>
            <person name="Dipippo J.L."/>
            <person name="Bruce D.C."/>
            <person name="Detter C."/>
            <person name="Tapia R."/>
            <person name="Han S."/>
            <person name="Goodwin L.A."/>
            <person name="Han J."/>
            <person name="Woyke T."/>
            <person name="Pitluck S."/>
            <person name="Pennacchio L."/>
            <person name="Nolan M."/>
            <person name="Mikhailova N."/>
            <person name="Land M.L."/>
            <person name="Nesbo C.L."/>
            <person name="Gogarten J.P."/>
            <person name="Noll K.M."/>
        </authorList>
    </citation>
    <scope>NUCLEOTIDE SEQUENCE [LARGE SCALE GENOMIC DNA]</scope>
    <source>
        <strain evidence="18">ATCC BAA-1733 / DSM 21960 / TBF 19.5.1</strain>
    </source>
</reference>
<evidence type="ECO:0000256" key="13">
    <source>
        <dbReference type="ARBA" id="ARBA00060881"/>
    </source>
</evidence>
<evidence type="ECO:0000256" key="7">
    <source>
        <dbReference type="ARBA" id="ARBA00022763"/>
    </source>
</evidence>
<dbReference type="STRING" id="521045.Kole_1852"/>
<evidence type="ECO:0000256" key="2">
    <source>
        <dbReference type="ARBA" id="ARBA00012722"/>
    </source>
</evidence>
<gene>
    <name evidence="14" type="primary">ligA</name>
    <name evidence="17" type="ordered locus">Kole_1852</name>
</gene>
<feature type="binding site" evidence="14">
    <location>
        <position position="425"/>
    </location>
    <ligand>
        <name>Zn(2+)</name>
        <dbReference type="ChEBI" id="CHEBI:29105"/>
    </ligand>
</feature>
<keyword evidence="11 14" id="KW-0234">DNA repair</keyword>
<feature type="active site" description="N6-AMP-lysine intermediate" evidence="14">
    <location>
        <position position="117"/>
    </location>
</feature>
<keyword evidence="5 14" id="KW-0235">DNA replication</keyword>
<keyword evidence="7 14" id="KW-0227">DNA damage</keyword>
<dbReference type="GO" id="GO:0003677">
    <property type="term" value="F:DNA binding"/>
    <property type="evidence" value="ECO:0007669"/>
    <property type="project" value="InterPro"/>
</dbReference>
<dbReference type="Gene3D" id="1.10.150.20">
    <property type="entry name" value="5' to 3' exonuclease, C-terminal subdomain"/>
    <property type="match status" value="2"/>
</dbReference>
<evidence type="ECO:0000256" key="5">
    <source>
        <dbReference type="ARBA" id="ARBA00022705"/>
    </source>
</evidence>
<keyword evidence="10 14" id="KW-0520">NAD</keyword>
<dbReference type="InterPro" id="IPR004149">
    <property type="entry name" value="Znf_DNAligase_C4"/>
</dbReference>
<dbReference type="KEGG" id="kol:Kole_1852"/>
<evidence type="ECO:0000256" key="8">
    <source>
        <dbReference type="ARBA" id="ARBA00022833"/>
    </source>
</evidence>
<feature type="binding site" evidence="14">
    <location>
        <position position="430"/>
    </location>
    <ligand>
        <name>Zn(2+)</name>
        <dbReference type="ChEBI" id="CHEBI:29105"/>
    </ligand>
</feature>
<name>C5CGF3_KOSOT</name>
<dbReference type="AlphaFoldDB" id="C5CGF3"/>
<dbReference type="InterPro" id="IPR003583">
    <property type="entry name" value="Hlx-hairpin-Hlx_DNA-bd_motif"/>
</dbReference>
<dbReference type="NCBIfam" id="TIGR00575">
    <property type="entry name" value="dnlj"/>
    <property type="match status" value="1"/>
</dbReference>
<comment type="function">
    <text evidence="1 14">DNA ligase that catalyzes the formation of phosphodiester linkages between 5'-phosphoryl and 3'-hydroxyl groups in double-stranded DNA using NAD as a coenzyme and as the energy source for the reaction. It is essential for DNA replication and repair of damaged DNA.</text>
</comment>
<dbReference type="InterPro" id="IPR010994">
    <property type="entry name" value="RuvA_2-like"/>
</dbReference>
<feature type="binding site" evidence="14">
    <location>
        <position position="409"/>
    </location>
    <ligand>
        <name>Zn(2+)</name>
        <dbReference type="ChEBI" id="CHEBI:29105"/>
    </ligand>
</feature>
<dbReference type="Pfam" id="PF03120">
    <property type="entry name" value="OB_DNA_ligase"/>
    <property type="match status" value="1"/>
</dbReference>
<dbReference type="SMART" id="SM00292">
    <property type="entry name" value="BRCT"/>
    <property type="match status" value="1"/>
</dbReference>
<evidence type="ECO:0000256" key="10">
    <source>
        <dbReference type="ARBA" id="ARBA00023027"/>
    </source>
</evidence>
<dbReference type="FunFam" id="2.40.50.140:FF:000012">
    <property type="entry name" value="DNA ligase"/>
    <property type="match status" value="1"/>
</dbReference>
<dbReference type="RefSeq" id="WP_015869177.1">
    <property type="nucleotide sequence ID" value="NC_012785.1"/>
</dbReference>
<organism evidence="17 18">
    <name type="scientific">Kosmotoga olearia (strain ATCC BAA-1733 / DSM 21960 / TBF 19.5.1)</name>
    <dbReference type="NCBI Taxonomy" id="521045"/>
    <lineage>
        <taxon>Bacteria</taxon>
        <taxon>Thermotogati</taxon>
        <taxon>Thermotogota</taxon>
        <taxon>Thermotogae</taxon>
        <taxon>Kosmotogales</taxon>
        <taxon>Kosmotogaceae</taxon>
        <taxon>Kosmotoga</taxon>
    </lineage>
</organism>
<evidence type="ECO:0000256" key="6">
    <source>
        <dbReference type="ARBA" id="ARBA00022723"/>
    </source>
</evidence>
<dbReference type="InterPro" id="IPR041663">
    <property type="entry name" value="DisA/LigA_HHH"/>
</dbReference>
<dbReference type="PIRSF" id="PIRSF001604">
    <property type="entry name" value="LigA"/>
    <property type="match status" value="1"/>
</dbReference>
<dbReference type="Pfam" id="PF00533">
    <property type="entry name" value="BRCT"/>
    <property type="match status" value="1"/>
</dbReference>
<dbReference type="PANTHER" id="PTHR23389">
    <property type="entry name" value="CHROMOSOME TRANSMISSION FIDELITY FACTOR 18"/>
    <property type="match status" value="1"/>
</dbReference>
<dbReference type="eggNOG" id="COG0272">
    <property type="taxonomic scope" value="Bacteria"/>
</dbReference>
<dbReference type="FunFam" id="1.10.287.610:FF:000002">
    <property type="entry name" value="DNA ligase"/>
    <property type="match status" value="1"/>
</dbReference>
<protein>
    <recommendedName>
        <fullName evidence="3 14">DNA ligase</fullName>
        <ecNumber evidence="2 14">6.5.1.2</ecNumber>
    </recommendedName>
    <alternativeName>
        <fullName evidence="14">Polydeoxyribonucleotide synthase [NAD(+)]</fullName>
    </alternativeName>
</protein>
<dbReference type="Proteomes" id="UP000002382">
    <property type="component" value="Chromosome"/>
</dbReference>
<evidence type="ECO:0000256" key="15">
    <source>
        <dbReference type="RuleBase" id="RU000618"/>
    </source>
</evidence>
<dbReference type="EMBL" id="CP001634">
    <property type="protein sequence ID" value="ACR80534.1"/>
    <property type="molecule type" value="Genomic_DNA"/>
</dbReference>
<evidence type="ECO:0000256" key="1">
    <source>
        <dbReference type="ARBA" id="ARBA00004067"/>
    </source>
</evidence>
<dbReference type="Gene3D" id="6.20.10.30">
    <property type="match status" value="1"/>
</dbReference>
<evidence type="ECO:0000256" key="11">
    <source>
        <dbReference type="ARBA" id="ARBA00023204"/>
    </source>
</evidence>
<dbReference type="Pfam" id="PF01653">
    <property type="entry name" value="DNA_ligase_aden"/>
    <property type="match status" value="1"/>
</dbReference>
<feature type="domain" description="BRCT" evidence="16">
    <location>
        <begin position="587"/>
        <end position="672"/>
    </location>
</feature>
<feature type="binding site" evidence="14">
    <location>
        <position position="172"/>
    </location>
    <ligand>
        <name>NAD(+)</name>
        <dbReference type="ChEBI" id="CHEBI:57540"/>
    </ligand>
</feature>
<dbReference type="Gene3D" id="3.30.470.30">
    <property type="entry name" value="DNA ligase/mRNA capping enzyme"/>
    <property type="match status" value="1"/>
</dbReference>
<keyword evidence="18" id="KW-1185">Reference proteome</keyword>
<dbReference type="SUPFAM" id="SSF47781">
    <property type="entry name" value="RuvA domain 2-like"/>
    <property type="match status" value="1"/>
</dbReference>
<dbReference type="CDD" id="cd00114">
    <property type="entry name" value="LIGANc"/>
    <property type="match status" value="1"/>
</dbReference>
<feature type="binding site" evidence="14">
    <location>
        <position position="138"/>
    </location>
    <ligand>
        <name>NAD(+)</name>
        <dbReference type="ChEBI" id="CHEBI:57540"/>
    </ligand>
</feature>
<dbReference type="Pfam" id="PF12826">
    <property type="entry name" value="HHH_2"/>
    <property type="match status" value="1"/>
</dbReference>
<evidence type="ECO:0000313" key="17">
    <source>
        <dbReference type="EMBL" id="ACR80534.1"/>
    </source>
</evidence>
<dbReference type="InterPro" id="IPR013839">
    <property type="entry name" value="DNAligase_adenylation"/>
</dbReference>
<dbReference type="Pfam" id="PF03119">
    <property type="entry name" value="DNA_ligase_ZBD"/>
    <property type="match status" value="1"/>
</dbReference>
<evidence type="ECO:0000256" key="12">
    <source>
        <dbReference type="ARBA" id="ARBA00034005"/>
    </source>
</evidence>
<evidence type="ECO:0000256" key="3">
    <source>
        <dbReference type="ARBA" id="ARBA00013308"/>
    </source>
</evidence>
<feature type="binding site" evidence="14">
    <location>
        <position position="288"/>
    </location>
    <ligand>
        <name>NAD(+)</name>
        <dbReference type="ChEBI" id="CHEBI:57540"/>
    </ligand>
</feature>
<dbReference type="PROSITE" id="PS50172">
    <property type="entry name" value="BRCT"/>
    <property type="match status" value="1"/>
</dbReference>
<dbReference type="OrthoDB" id="9759736at2"/>
<keyword evidence="9 14" id="KW-0460">Magnesium</keyword>
<dbReference type="SMART" id="SM00532">
    <property type="entry name" value="LIGANc"/>
    <property type="match status" value="1"/>
</dbReference>
<sequence>MRAPHDVIERAKKLREELNYHAYRYYVLNDPIITDEEYDRMLKELQELEKKYPELITPDSPTQRIGAKPLNGFEQVIHSSRLYSLDNTYSEEELKGFDRRIKKLLNVEQLDYVCELKIDGLSVTLRYEEGILVLGATRGDGTVGENVTKNIRTIKSIPLRLRKPLTIEIRGEVYLPKSEFKKINDERAEQELPLFANPRNAAAGTLRQLDPKEVAKRNLDAFFYQIVSPENYELETQWEVLQFLKEIGMKTEPHARLVSDISEVIEFWKEWSESRNNLDYAIDGLVVKVNRIEFQNKLGYTAKSPRWAIAFKFPAEQARTKLLDVTFQVGRTGVITPVAELEPVKLAGTIVKRATLHNFDYIRDRDIRIGDTVIVEKAGEIIPQIVKPIAETRSGKEKVIEPPSSCPVCGGKVGKAKEDEVALRCLNPACPAKTERRILLFVSRNAMDINGLGEKMIKRLVHSGLVKSPADLYKLTPFDLAQLGNGIGEKTIRNFYKELEKSRKRPLHKLLAGLGIPGVGVKLARDLAEHFKTLDALQNATIDQLLEVPGIGLELAKNIVEFFNLPEIKEEIEHLKKEVNTSERSSKKEELLKGKKFVLTGTLKNFTRKEAEELIVSLGGKVSSSVSKNTDFVVVGENPGSKFQKAKALNVKTINEEEFIKLIREGEKNDIS</sequence>
<evidence type="ECO:0000256" key="4">
    <source>
        <dbReference type="ARBA" id="ARBA00022598"/>
    </source>
</evidence>
<feature type="binding site" evidence="14">
    <location>
        <begin position="84"/>
        <end position="85"/>
    </location>
    <ligand>
        <name>NAD(+)</name>
        <dbReference type="ChEBI" id="CHEBI:57540"/>
    </ligand>
</feature>
<keyword evidence="8 14" id="KW-0862">Zinc</keyword>
<dbReference type="SUPFAM" id="SSF52113">
    <property type="entry name" value="BRCT domain"/>
    <property type="match status" value="1"/>
</dbReference>
<keyword evidence="6 14" id="KW-0479">Metal-binding</keyword>
<dbReference type="GO" id="GO:0003911">
    <property type="term" value="F:DNA ligase (NAD+) activity"/>
    <property type="evidence" value="ECO:0007669"/>
    <property type="project" value="UniProtKB-UniRule"/>
</dbReference>
<keyword evidence="4 14" id="KW-0436">Ligase</keyword>
<evidence type="ECO:0000256" key="9">
    <source>
        <dbReference type="ARBA" id="ARBA00022842"/>
    </source>
</evidence>
<dbReference type="SUPFAM" id="SSF50249">
    <property type="entry name" value="Nucleic acid-binding proteins"/>
    <property type="match status" value="1"/>
</dbReference>
<comment type="catalytic activity">
    <reaction evidence="12 14 15">
        <text>NAD(+) + (deoxyribonucleotide)n-3'-hydroxyl + 5'-phospho-(deoxyribonucleotide)m = (deoxyribonucleotide)n+m + AMP + beta-nicotinamide D-nucleotide.</text>
        <dbReference type="EC" id="6.5.1.2"/>
    </reaction>
</comment>
<comment type="cofactor">
    <cofactor evidence="14">
        <name>Mg(2+)</name>
        <dbReference type="ChEBI" id="CHEBI:18420"/>
    </cofactor>
    <cofactor evidence="14">
        <name>Mn(2+)</name>
        <dbReference type="ChEBI" id="CHEBI:29035"/>
    </cofactor>
</comment>
<dbReference type="FunFam" id="1.10.150.20:FF:000007">
    <property type="entry name" value="DNA ligase"/>
    <property type="match status" value="1"/>
</dbReference>
<dbReference type="InterPro" id="IPR004150">
    <property type="entry name" value="NAD_DNA_ligase_OB"/>
</dbReference>
<accession>C5CGF3</accession>
<dbReference type="SUPFAM" id="SSF56091">
    <property type="entry name" value="DNA ligase/mRNA capping enzyme, catalytic domain"/>
    <property type="match status" value="1"/>
</dbReference>
<evidence type="ECO:0000256" key="14">
    <source>
        <dbReference type="HAMAP-Rule" id="MF_01588"/>
    </source>
</evidence>
<evidence type="ECO:0000259" key="16">
    <source>
        <dbReference type="PROSITE" id="PS50172"/>
    </source>
</evidence>
<dbReference type="Gene3D" id="1.10.287.610">
    <property type="entry name" value="Helix hairpin bin"/>
    <property type="match status" value="1"/>
</dbReference>
<dbReference type="HAMAP" id="MF_01588">
    <property type="entry name" value="DNA_ligase_A"/>
    <property type="match status" value="1"/>
</dbReference>
<dbReference type="InterPro" id="IPR018239">
    <property type="entry name" value="DNA_ligase_AS"/>
</dbReference>
<dbReference type="EC" id="6.5.1.2" evidence="2 14"/>
<dbReference type="InterPro" id="IPR036420">
    <property type="entry name" value="BRCT_dom_sf"/>
</dbReference>
<dbReference type="GO" id="GO:0006281">
    <property type="term" value="P:DNA repair"/>
    <property type="evidence" value="ECO:0007669"/>
    <property type="project" value="UniProtKB-KW"/>
</dbReference>
<comment type="similarity">
    <text evidence="13 14">Belongs to the NAD-dependent DNA ligase family. LigA subfamily.</text>
</comment>
<dbReference type="PROSITE" id="PS01056">
    <property type="entry name" value="DNA_LIGASE_N2"/>
    <property type="match status" value="1"/>
</dbReference>
<dbReference type="Gene3D" id="2.40.50.140">
    <property type="entry name" value="Nucleic acid-binding proteins"/>
    <property type="match status" value="1"/>
</dbReference>
<dbReference type="PROSITE" id="PS01055">
    <property type="entry name" value="DNA_LIGASE_N1"/>
    <property type="match status" value="1"/>
</dbReference>
<evidence type="ECO:0000313" key="18">
    <source>
        <dbReference type="Proteomes" id="UP000002382"/>
    </source>
</evidence>